<feature type="active site" description="Proton donor" evidence="8">
    <location>
        <position position="322"/>
    </location>
</feature>
<dbReference type="InterPro" id="IPR022644">
    <property type="entry name" value="De-COase2_N"/>
</dbReference>
<dbReference type="CDD" id="cd00622">
    <property type="entry name" value="PLPDE_III_ODC"/>
    <property type="match status" value="1"/>
</dbReference>
<evidence type="ECO:0000313" key="10">
    <source>
        <dbReference type="EMBL" id="CEP77894.1"/>
    </source>
</evidence>
<dbReference type="GO" id="GO:0033387">
    <property type="term" value="P:putrescine biosynthetic process from arginine, via ornithine"/>
    <property type="evidence" value="ECO:0007669"/>
    <property type="project" value="TreeGrafter"/>
</dbReference>
<evidence type="ECO:0000256" key="5">
    <source>
        <dbReference type="ARBA" id="ARBA00034115"/>
    </source>
</evidence>
<dbReference type="InterPro" id="IPR002433">
    <property type="entry name" value="Orn_de-COase"/>
</dbReference>
<dbReference type="GO" id="GO:0005737">
    <property type="term" value="C:cytoplasm"/>
    <property type="evidence" value="ECO:0007669"/>
    <property type="project" value="TreeGrafter"/>
</dbReference>
<proteinExistence type="inferred from homology"/>
<dbReference type="OrthoDB" id="9802241at2"/>
<dbReference type="InterPro" id="IPR022653">
    <property type="entry name" value="De-COase2_pyr-phos_BS"/>
</dbReference>
<dbReference type="EC" id="4.1.1.17" evidence="6"/>
<comment type="pathway">
    <text evidence="5">Amine and polyamine biosynthesis; putrescine biosynthesis via L-ornithine pathway; putrescine from L-ornithine: step 1/1.</text>
</comment>
<dbReference type="GO" id="GO:0004586">
    <property type="term" value="F:ornithine decarboxylase activity"/>
    <property type="evidence" value="ECO:0007669"/>
    <property type="project" value="UniProtKB-EC"/>
</dbReference>
<dbReference type="PANTHER" id="PTHR11482:SF6">
    <property type="entry name" value="ORNITHINE DECARBOXYLASE 1-RELATED"/>
    <property type="match status" value="1"/>
</dbReference>
<protein>
    <recommendedName>
        <fullName evidence="6">ornithine decarboxylase</fullName>
        <ecNumber evidence="6">4.1.1.17</ecNumber>
    </recommendedName>
</protein>
<evidence type="ECO:0000256" key="1">
    <source>
        <dbReference type="ARBA" id="ARBA00001933"/>
    </source>
</evidence>
<dbReference type="InterPro" id="IPR009006">
    <property type="entry name" value="Ala_racemase/Decarboxylase_C"/>
</dbReference>
<dbReference type="PANTHER" id="PTHR11482">
    <property type="entry name" value="ARGININE/DIAMINOPIMELATE/ORNITHINE DECARBOXYLASE"/>
    <property type="match status" value="1"/>
</dbReference>
<organism evidence="10 11">
    <name type="scientific">Defluviitoga tunisiensis</name>
    <dbReference type="NCBI Taxonomy" id="1006576"/>
    <lineage>
        <taxon>Bacteria</taxon>
        <taxon>Thermotogati</taxon>
        <taxon>Thermotogota</taxon>
        <taxon>Thermotogae</taxon>
        <taxon>Petrotogales</taxon>
        <taxon>Petrotogaceae</taxon>
        <taxon>Defluviitoga</taxon>
    </lineage>
</organism>
<dbReference type="PATRIC" id="fig|1006576.9.peg.562"/>
<dbReference type="InterPro" id="IPR000183">
    <property type="entry name" value="Orn/DAP/Arg_de-COase"/>
</dbReference>
<keyword evidence="4 10" id="KW-0456">Lyase</keyword>
<evidence type="ECO:0000256" key="8">
    <source>
        <dbReference type="PIRSR" id="PIRSR600183-50"/>
    </source>
</evidence>
<reference evidence="11" key="1">
    <citation type="submission" date="2014-11" db="EMBL/GenBank/DDBJ databases">
        <authorList>
            <person name="Wibberg D."/>
        </authorList>
    </citation>
    <scope>NUCLEOTIDE SEQUENCE [LARGE SCALE GENOMIC DNA]</scope>
    <source>
        <strain evidence="11">L3</strain>
    </source>
</reference>
<comment type="similarity">
    <text evidence="2">Belongs to the Orn/Lys/Arg decarboxylase class-II family.</text>
</comment>
<dbReference type="EMBL" id="LN824141">
    <property type="protein sequence ID" value="CEP77894.1"/>
    <property type="molecule type" value="Genomic_DNA"/>
</dbReference>
<keyword evidence="11" id="KW-1185">Reference proteome</keyword>
<comment type="cofactor">
    <cofactor evidence="1 8">
        <name>pyridoxal 5'-phosphate</name>
        <dbReference type="ChEBI" id="CHEBI:597326"/>
    </cofactor>
</comment>
<dbReference type="SUPFAM" id="SSF50621">
    <property type="entry name" value="Alanine racemase C-terminal domain-like"/>
    <property type="match status" value="1"/>
</dbReference>
<dbReference type="HOGENOM" id="CLU_026444_1_3_0"/>
<dbReference type="Gene3D" id="2.40.37.10">
    <property type="entry name" value="Lyase, Ornithine Decarboxylase, Chain A, domain 1"/>
    <property type="match status" value="1"/>
</dbReference>
<dbReference type="FunFam" id="3.20.20.10:FF:000008">
    <property type="entry name" value="Ornithine decarboxylase"/>
    <property type="match status" value="1"/>
</dbReference>
<dbReference type="AlphaFoldDB" id="A0A0C7P1N6"/>
<comment type="catalytic activity">
    <reaction evidence="7">
        <text>L-ornithine + H(+) = putrescine + CO2</text>
        <dbReference type="Rhea" id="RHEA:22964"/>
        <dbReference type="ChEBI" id="CHEBI:15378"/>
        <dbReference type="ChEBI" id="CHEBI:16526"/>
        <dbReference type="ChEBI" id="CHEBI:46911"/>
        <dbReference type="ChEBI" id="CHEBI:326268"/>
        <dbReference type="EC" id="4.1.1.17"/>
    </reaction>
</comment>
<dbReference type="InterPro" id="IPR029066">
    <property type="entry name" value="PLP-binding_barrel"/>
</dbReference>
<evidence type="ECO:0000256" key="3">
    <source>
        <dbReference type="ARBA" id="ARBA00022898"/>
    </source>
</evidence>
<sequence length="391" mass="44070">MELTPLIRRAAQVLETPFLVLDNAYVRENYLRLKNSINNVEIFYAVKANSHPSILETLRDLGSSFDVASKGEIVKLMDLGIPTKRMSFGNTIKKEKDIKFAWENGVEYFAVDAEMEVEKIARNAPGAKVYGRLAMSSNDSDWPLSGKFGTDVDHLIHILKYAKRKGLVPYGVSFHVGSQSYNKYKWKEAILTASEVFEKLHKEKINLKLLNLGGGIPVQHTKPVPSVEEIGEVINEAVNEYLGWVKGLRIISEPGRSMVGNAGIIASRVILRSKKGTQTWVFLDAGVFHGLMETIENFRYEVIVEGKEDTKKMTMTLAGPTCDSVDTIYDEIELPINIDYNDIVYFINTGAYTSEYATYFNGIEPIKVYTIEELEHMLQGEFSPINENSLY</sequence>
<feature type="domain" description="Orn/DAP/Arg decarboxylase 2 N-terminal" evidence="9">
    <location>
        <begin position="26"/>
        <end position="259"/>
    </location>
</feature>
<dbReference type="PROSITE" id="PS00878">
    <property type="entry name" value="ODR_DC_2_1"/>
    <property type="match status" value="1"/>
</dbReference>
<dbReference type="RefSeq" id="WP_084217114.1">
    <property type="nucleotide sequence ID" value="NZ_LN824141.1"/>
</dbReference>
<evidence type="ECO:0000256" key="6">
    <source>
        <dbReference type="ARBA" id="ARBA00034138"/>
    </source>
</evidence>
<dbReference type="SUPFAM" id="SSF51419">
    <property type="entry name" value="PLP-binding barrel"/>
    <property type="match status" value="1"/>
</dbReference>
<gene>
    <name evidence="10" type="ORF">DTL3_0575</name>
</gene>
<evidence type="ECO:0000256" key="7">
    <source>
        <dbReference type="ARBA" id="ARBA00049127"/>
    </source>
</evidence>
<dbReference type="Proteomes" id="UP000032809">
    <property type="component" value="Chromosome I"/>
</dbReference>
<evidence type="ECO:0000313" key="11">
    <source>
        <dbReference type="Proteomes" id="UP000032809"/>
    </source>
</evidence>
<keyword evidence="3 8" id="KW-0663">Pyridoxal phosphate</keyword>
<name>A0A0C7P1N6_DEFTU</name>
<dbReference type="Gene3D" id="3.20.20.10">
    <property type="entry name" value="Alanine racemase"/>
    <property type="match status" value="1"/>
</dbReference>
<dbReference type="Pfam" id="PF02784">
    <property type="entry name" value="Orn_Arg_deC_N"/>
    <property type="match status" value="1"/>
</dbReference>
<dbReference type="STRING" id="1006576.DTL3_0575"/>
<evidence type="ECO:0000256" key="2">
    <source>
        <dbReference type="ARBA" id="ARBA00008872"/>
    </source>
</evidence>
<dbReference type="PRINTS" id="PR01179">
    <property type="entry name" value="ODADCRBXLASE"/>
</dbReference>
<evidence type="ECO:0000259" key="9">
    <source>
        <dbReference type="Pfam" id="PF02784"/>
    </source>
</evidence>
<accession>A0A0C7P1N6</accession>
<dbReference type="PRINTS" id="PR01182">
    <property type="entry name" value="ORNDCRBXLASE"/>
</dbReference>
<evidence type="ECO:0000256" key="4">
    <source>
        <dbReference type="ARBA" id="ARBA00023239"/>
    </source>
</evidence>
<dbReference type="KEGG" id="dtn:DTL3_0575"/>
<feature type="modified residue" description="N6-(pyridoxal phosphate)lysine" evidence="8">
    <location>
        <position position="47"/>
    </location>
</feature>